<dbReference type="Pfam" id="PF00072">
    <property type="entry name" value="Response_reg"/>
    <property type="match status" value="1"/>
</dbReference>
<dbReference type="AlphaFoldDB" id="A0A329MHC8"/>
<dbReference type="SMART" id="SM00448">
    <property type="entry name" value="REC"/>
    <property type="match status" value="1"/>
</dbReference>
<evidence type="ECO:0000313" key="12">
    <source>
        <dbReference type="Proteomes" id="UP000250369"/>
    </source>
</evidence>
<dbReference type="Proteomes" id="UP000250369">
    <property type="component" value="Unassembled WGS sequence"/>
</dbReference>
<evidence type="ECO:0000256" key="7">
    <source>
        <dbReference type="ARBA" id="ARBA00023163"/>
    </source>
</evidence>
<evidence type="ECO:0000313" key="11">
    <source>
        <dbReference type="EMBL" id="RAV19244.1"/>
    </source>
</evidence>
<dbReference type="Gene3D" id="1.10.10.60">
    <property type="entry name" value="Homeodomain-like"/>
    <property type="match status" value="2"/>
</dbReference>
<evidence type="ECO:0000256" key="1">
    <source>
        <dbReference type="ARBA" id="ARBA00004496"/>
    </source>
</evidence>
<dbReference type="SUPFAM" id="SSF46689">
    <property type="entry name" value="Homeodomain-like"/>
    <property type="match status" value="2"/>
</dbReference>
<dbReference type="PROSITE" id="PS50110">
    <property type="entry name" value="RESPONSE_REGULATORY"/>
    <property type="match status" value="1"/>
</dbReference>
<keyword evidence="2" id="KW-0963">Cytoplasm</keyword>
<dbReference type="InterPro" id="IPR051552">
    <property type="entry name" value="HptR"/>
</dbReference>
<evidence type="ECO:0000256" key="5">
    <source>
        <dbReference type="ARBA" id="ARBA00023015"/>
    </source>
</evidence>
<protein>
    <recommendedName>
        <fullName evidence="13">DNA-binding response regulator</fullName>
    </recommendedName>
</protein>
<evidence type="ECO:0000256" key="3">
    <source>
        <dbReference type="ARBA" id="ARBA00022553"/>
    </source>
</evidence>
<dbReference type="GO" id="GO:0043565">
    <property type="term" value="F:sequence-specific DNA binding"/>
    <property type="evidence" value="ECO:0007669"/>
    <property type="project" value="InterPro"/>
</dbReference>
<dbReference type="EMBL" id="QMFB01000013">
    <property type="protein sequence ID" value="RAV19244.1"/>
    <property type="molecule type" value="Genomic_DNA"/>
</dbReference>
<evidence type="ECO:0000256" key="4">
    <source>
        <dbReference type="ARBA" id="ARBA00023012"/>
    </source>
</evidence>
<keyword evidence="6" id="KW-0238">DNA-binding</keyword>
<feature type="domain" description="HTH araC/xylS-type" evidence="9">
    <location>
        <begin position="247"/>
        <end position="346"/>
    </location>
</feature>
<dbReference type="CDD" id="cd17536">
    <property type="entry name" value="REC_YesN-like"/>
    <property type="match status" value="1"/>
</dbReference>
<keyword evidence="12" id="KW-1185">Reference proteome</keyword>
<dbReference type="RefSeq" id="WP_113033062.1">
    <property type="nucleotide sequence ID" value="NZ_QMFB01000013.1"/>
</dbReference>
<dbReference type="InterPro" id="IPR018060">
    <property type="entry name" value="HTH_AraC"/>
</dbReference>
<gene>
    <name evidence="11" type="ORF">DQG23_22170</name>
</gene>
<dbReference type="PROSITE" id="PS01124">
    <property type="entry name" value="HTH_ARAC_FAMILY_2"/>
    <property type="match status" value="1"/>
</dbReference>
<organism evidence="11 12">
    <name type="scientific">Paenibacillus contaminans</name>
    <dbReference type="NCBI Taxonomy" id="450362"/>
    <lineage>
        <taxon>Bacteria</taxon>
        <taxon>Bacillati</taxon>
        <taxon>Bacillota</taxon>
        <taxon>Bacilli</taxon>
        <taxon>Bacillales</taxon>
        <taxon>Paenibacillaceae</taxon>
        <taxon>Paenibacillus</taxon>
    </lineage>
</organism>
<dbReference type="InterPro" id="IPR011006">
    <property type="entry name" value="CheY-like_superfamily"/>
</dbReference>
<dbReference type="InterPro" id="IPR001789">
    <property type="entry name" value="Sig_transdc_resp-reg_receiver"/>
</dbReference>
<dbReference type="SUPFAM" id="SSF52172">
    <property type="entry name" value="CheY-like"/>
    <property type="match status" value="1"/>
</dbReference>
<evidence type="ECO:0000259" key="9">
    <source>
        <dbReference type="PROSITE" id="PS01124"/>
    </source>
</evidence>
<accession>A0A329MHC8</accession>
<feature type="domain" description="Response regulatory" evidence="10">
    <location>
        <begin position="3"/>
        <end position="119"/>
    </location>
</feature>
<proteinExistence type="predicted"/>
<keyword evidence="5" id="KW-0805">Transcription regulation</keyword>
<comment type="caution">
    <text evidence="11">The sequence shown here is derived from an EMBL/GenBank/DDBJ whole genome shotgun (WGS) entry which is preliminary data.</text>
</comment>
<keyword evidence="7" id="KW-0804">Transcription</keyword>
<dbReference type="GO" id="GO:0005737">
    <property type="term" value="C:cytoplasm"/>
    <property type="evidence" value="ECO:0007669"/>
    <property type="project" value="UniProtKB-SubCell"/>
</dbReference>
<keyword evidence="4" id="KW-0902">Two-component regulatory system</keyword>
<feature type="modified residue" description="4-aspartylphosphate" evidence="8">
    <location>
        <position position="54"/>
    </location>
</feature>
<dbReference type="InterPro" id="IPR009057">
    <property type="entry name" value="Homeodomain-like_sf"/>
</dbReference>
<evidence type="ECO:0000256" key="2">
    <source>
        <dbReference type="ARBA" id="ARBA00022490"/>
    </source>
</evidence>
<dbReference type="OrthoDB" id="1699at2"/>
<evidence type="ECO:0000256" key="8">
    <source>
        <dbReference type="PROSITE-ProRule" id="PRU00169"/>
    </source>
</evidence>
<keyword evidence="3 8" id="KW-0597">Phosphoprotein</keyword>
<dbReference type="GO" id="GO:0003700">
    <property type="term" value="F:DNA-binding transcription factor activity"/>
    <property type="evidence" value="ECO:0007669"/>
    <property type="project" value="InterPro"/>
</dbReference>
<dbReference type="GO" id="GO:0000160">
    <property type="term" value="P:phosphorelay signal transduction system"/>
    <property type="evidence" value="ECO:0007669"/>
    <property type="project" value="UniProtKB-KW"/>
</dbReference>
<dbReference type="PANTHER" id="PTHR42713:SF3">
    <property type="entry name" value="TRANSCRIPTIONAL REGULATORY PROTEIN HPTR"/>
    <property type="match status" value="1"/>
</dbReference>
<dbReference type="Pfam" id="PF12833">
    <property type="entry name" value="HTH_18"/>
    <property type="match status" value="1"/>
</dbReference>
<evidence type="ECO:0008006" key="13">
    <source>
        <dbReference type="Google" id="ProtNLM"/>
    </source>
</evidence>
<name>A0A329MHC8_9BACL</name>
<dbReference type="InterPro" id="IPR020449">
    <property type="entry name" value="Tscrpt_reg_AraC-type_HTH"/>
</dbReference>
<reference evidence="11 12" key="1">
    <citation type="journal article" date="2009" name="Int. J. Syst. Evol. Microbiol.">
        <title>Paenibacillus contaminans sp. nov., isolated from a contaminated laboratory plate.</title>
        <authorList>
            <person name="Chou J.H."/>
            <person name="Lee J.H."/>
            <person name="Lin M.C."/>
            <person name="Chang P.S."/>
            <person name="Arun A.B."/>
            <person name="Young C.C."/>
            <person name="Chen W.M."/>
        </authorList>
    </citation>
    <scope>NUCLEOTIDE SEQUENCE [LARGE SCALE GENOMIC DNA]</scope>
    <source>
        <strain evidence="11 12">CKOBP-6</strain>
    </source>
</reference>
<dbReference type="SMART" id="SM00342">
    <property type="entry name" value="HTH_ARAC"/>
    <property type="match status" value="1"/>
</dbReference>
<sequence length="350" mass="41345">MLQVLVVEDERWIRQSICKMIEEIGGYEIAGEAKDGQEGLRMLQELNPHVLMTDIRMPYMNGLQLSDEARRLLPGLEIVLFSGYNEFDYVREGLRQGVHDYLLKPVQPEELERVMQQLTRKIEQKREKLPRRFVWVEAWRDNLKRLAESIWLVEKAKFDAEWSVLSSEWLKHEKEAEDAYEFFHLIIYVLNEFIREHYSAQLPDTAFHPLDFTSDARRDAELIREHLLGIMNELLTQRNWRKSHVVEKALTYIEAEYANPHLSLFDAAELIGLSHPYLSRLFKEEMGKTFVEYVTELRINKARDILGDPDFKVYEVAGAVGYTEYSYFVRVFKRIVGHSPSDYRKQLGIR</sequence>
<evidence type="ECO:0000259" key="10">
    <source>
        <dbReference type="PROSITE" id="PS50110"/>
    </source>
</evidence>
<dbReference type="PANTHER" id="PTHR42713">
    <property type="entry name" value="HISTIDINE KINASE-RELATED"/>
    <property type="match status" value="1"/>
</dbReference>
<dbReference type="PRINTS" id="PR00032">
    <property type="entry name" value="HTHARAC"/>
</dbReference>
<dbReference type="Gene3D" id="3.40.50.2300">
    <property type="match status" value="1"/>
</dbReference>
<comment type="subcellular location">
    <subcellularLocation>
        <location evidence="1">Cytoplasm</location>
    </subcellularLocation>
</comment>
<evidence type="ECO:0000256" key="6">
    <source>
        <dbReference type="ARBA" id="ARBA00023125"/>
    </source>
</evidence>